<gene>
    <name evidence="1" type="ORF">THAOC_05434</name>
</gene>
<dbReference type="EMBL" id="AGNL01005008">
    <property type="protein sequence ID" value="EJK72977.1"/>
    <property type="molecule type" value="Genomic_DNA"/>
</dbReference>
<reference evidence="1 2" key="1">
    <citation type="journal article" date="2012" name="Genome Biol.">
        <title>Genome and low-iron response of an oceanic diatom adapted to chronic iron limitation.</title>
        <authorList>
            <person name="Lommer M."/>
            <person name="Specht M."/>
            <person name="Roy A.S."/>
            <person name="Kraemer L."/>
            <person name="Andreson R."/>
            <person name="Gutowska M.A."/>
            <person name="Wolf J."/>
            <person name="Bergner S.V."/>
            <person name="Schilhabel M.B."/>
            <person name="Klostermeier U.C."/>
            <person name="Beiko R.G."/>
            <person name="Rosenstiel P."/>
            <person name="Hippler M."/>
            <person name="Laroche J."/>
        </authorList>
    </citation>
    <scope>NUCLEOTIDE SEQUENCE [LARGE SCALE GENOMIC DNA]</scope>
    <source>
        <strain evidence="1 2">CCMP1005</strain>
    </source>
</reference>
<evidence type="ECO:0000313" key="2">
    <source>
        <dbReference type="Proteomes" id="UP000266841"/>
    </source>
</evidence>
<dbReference type="Proteomes" id="UP000266841">
    <property type="component" value="Unassembled WGS sequence"/>
</dbReference>
<dbReference type="AlphaFoldDB" id="K0TMT9"/>
<proteinExistence type="predicted"/>
<protein>
    <submittedName>
        <fullName evidence="1">Uncharacterized protein</fullName>
    </submittedName>
</protein>
<accession>K0TMT9</accession>
<keyword evidence="2" id="KW-1185">Reference proteome</keyword>
<evidence type="ECO:0000313" key="1">
    <source>
        <dbReference type="EMBL" id="EJK72977.1"/>
    </source>
</evidence>
<name>K0TMT9_THAOC</name>
<sequence>MVEPHQFALPINPTGYTFWHIHPSPPARPYSALTAKGIPPAPPPAPTTRPPLHALRRSLYRLRRSSAVPQSRPGARAAGGRSEMVARPDRTVRRGVLGYFEDDDAAALRVALPEDYEELFVGGRERAKVSTRGETVSRDPLAVAPSLPTARRGPSAPQLCSRSLAGMPLMGGRKKSSVYIC</sequence>
<comment type="caution">
    <text evidence="1">The sequence shown here is derived from an EMBL/GenBank/DDBJ whole genome shotgun (WGS) entry which is preliminary data.</text>
</comment>
<organism evidence="1 2">
    <name type="scientific">Thalassiosira oceanica</name>
    <name type="common">Marine diatom</name>
    <dbReference type="NCBI Taxonomy" id="159749"/>
    <lineage>
        <taxon>Eukaryota</taxon>
        <taxon>Sar</taxon>
        <taxon>Stramenopiles</taxon>
        <taxon>Ochrophyta</taxon>
        <taxon>Bacillariophyta</taxon>
        <taxon>Coscinodiscophyceae</taxon>
        <taxon>Thalassiosirophycidae</taxon>
        <taxon>Thalassiosirales</taxon>
        <taxon>Thalassiosiraceae</taxon>
        <taxon>Thalassiosira</taxon>
    </lineage>
</organism>